<evidence type="ECO:0000313" key="2">
    <source>
        <dbReference type="Proteomes" id="UP000007266"/>
    </source>
</evidence>
<evidence type="ECO:0000313" key="1">
    <source>
        <dbReference type="EMBL" id="EFA02220.1"/>
    </source>
</evidence>
<protein>
    <submittedName>
        <fullName evidence="1">Uncharacterized protein</fullName>
    </submittedName>
</protein>
<proteinExistence type="predicted"/>
<reference evidence="1 2" key="2">
    <citation type="journal article" date="2010" name="Nucleic Acids Res.">
        <title>BeetleBase in 2010: revisions to provide comprehensive genomic information for Tribolium castaneum.</title>
        <authorList>
            <person name="Kim H.S."/>
            <person name="Murphy T."/>
            <person name="Xia J."/>
            <person name="Caragea D."/>
            <person name="Park Y."/>
            <person name="Beeman R.W."/>
            <person name="Lorenzen M.D."/>
            <person name="Butcher S."/>
            <person name="Manak J.R."/>
            <person name="Brown S.J."/>
        </authorList>
    </citation>
    <scope>GENOME REANNOTATION</scope>
    <source>
        <strain evidence="1 2">Georgia GA2</strain>
    </source>
</reference>
<dbReference type="HOGENOM" id="CLU_2674296_0_0_1"/>
<accession>D2A2M3</accession>
<dbReference type="InParanoid" id="D2A2M3"/>
<dbReference type="EMBL" id="KQ971338">
    <property type="protein sequence ID" value="EFA02220.1"/>
    <property type="molecule type" value="Genomic_DNA"/>
</dbReference>
<reference evidence="1 2" key="1">
    <citation type="journal article" date="2008" name="Nature">
        <title>The genome of the model beetle and pest Tribolium castaneum.</title>
        <authorList>
            <consortium name="Tribolium Genome Sequencing Consortium"/>
            <person name="Richards S."/>
            <person name="Gibbs R.A."/>
            <person name="Weinstock G.M."/>
            <person name="Brown S.J."/>
            <person name="Denell R."/>
            <person name="Beeman R.W."/>
            <person name="Gibbs R."/>
            <person name="Beeman R.W."/>
            <person name="Brown S.J."/>
            <person name="Bucher G."/>
            <person name="Friedrich M."/>
            <person name="Grimmelikhuijzen C.J."/>
            <person name="Klingler M."/>
            <person name="Lorenzen M."/>
            <person name="Richards S."/>
            <person name="Roth S."/>
            <person name="Schroder R."/>
            <person name="Tautz D."/>
            <person name="Zdobnov E.M."/>
            <person name="Muzny D."/>
            <person name="Gibbs R.A."/>
            <person name="Weinstock G.M."/>
            <person name="Attaway T."/>
            <person name="Bell S."/>
            <person name="Buhay C.J."/>
            <person name="Chandrabose M.N."/>
            <person name="Chavez D."/>
            <person name="Clerk-Blankenburg K.P."/>
            <person name="Cree A."/>
            <person name="Dao M."/>
            <person name="Davis C."/>
            <person name="Chacko J."/>
            <person name="Dinh H."/>
            <person name="Dugan-Rocha S."/>
            <person name="Fowler G."/>
            <person name="Garner T.T."/>
            <person name="Garnes J."/>
            <person name="Gnirke A."/>
            <person name="Hawes A."/>
            <person name="Hernandez J."/>
            <person name="Hines S."/>
            <person name="Holder M."/>
            <person name="Hume J."/>
            <person name="Jhangiani S.N."/>
            <person name="Joshi V."/>
            <person name="Khan Z.M."/>
            <person name="Jackson L."/>
            <person name="Kovar C."/>
            <person name="Kowis A."/>
            <person name="Lee S."/>
            <person name="Lewis L.R."/>
            <person name="Margolis J."/>
            <person name="Morgan M."/>
            <person name="Nazareth L.V."/>
            <person name="Nguyen N."/>
            <person name="Okwuonu G."/>
            <person name="Parker D."/>
            <person name="Richards S."/>
            <person name="Ruiz S.J."/>
            <person name="Santibanez J."/>
            <person name="Savard J."/>
            <person name="Scherer S.E."/>
            <person name="Schneider B."/>
            <person name="Sodergren E."/>
            <person name="Tautz D."/>
            <person name="Vattahil S."/>
            <person name="Villasana D."/>
            <person name="White C.S."/>
            <person name="Wright R."/>
            <person name="Park Y."/>
            <person name="Beeman R.W."/>
            <person name="Lord J."/>
            <person name="Oppert B."/>
            <person name="Lorenzen M."/>
            <person name="Brown S."/>
            <person name="Wang L."/>
            <person name="Savard J."/>
            <person name="Tautz D."/>
            <person name="Richards S."/>
            <person name="Weinstock G."/>
            <person name="Gibbs R.A."/>
            <person name="Liu Y."/>
            <person name="Worley K."/>
            <person name="Weinstock G."/>
            <person name="Elsik C.G."/>
            <person name="Reese J.T."/>
            <person name="Elhaik E."/>
            <person name="Landan G."/>
            <person name="Graur D."/>
            <person name="Arensburger P."/>
            <person name="Atkinson P."/>
            <person name="Beeman R.W."/>
            <person name="Beidler J."/>
            <person name="Brown S.J."/>
            <person name="Demuth J.P."/>
            <person name="Drury D.W."/>
            <person name="Du Y.Z."/>
            <person name="Fujiwara H."/>
            <person name="Lorenzen M."/>
            <person name="Maselli V."/>
            <person name="Osanai M."/>
            <person name="Park Y."/>
            <person name="Robertson H.M."/>
            <person name="Tu Z."/>
            <person name="Wang J.J."/>
            <person name="Wang S."/>
            <person name="Richards S."/>
            <person name="Song H."/>
            <person name="Zhang L."/>
            <person name="Sodergren E."/>
            <person name="Werner D."/>
            <person name="Stanke M."/>
            <person name="Morgenstern B."/>
            <person name="Solovyev V."/>
            <person name="Kosarev P."/>
            <person name="Brown G."/>
            <person name="Chen H.C."/>
            <person name="Ermolaeva O."/>
            <person name="Hlavina W."/>
            <person name="Kapustin Y."/>
            <person name="Kiryutin B."/>
            <person name="Kitts P."/>
            <person name="Maglott D."/>
            <person name="Pruitt K."/>
            <person name="Sapojnikov V."/>
            <person name="Souvorov A."/>
            <person name="Mackey A.J."/>
            <person name="Waterhouse R.M."/>
            <person name="Wyder S."/>
            <person name="Zdobnov E.M."/>
            <person name="Zdobnov E.M."/>
            <person name="Wyder S."/>
            <person name="Kriventseva E.V."/>
            <person name="Kadowaki T."/>
            <person name="Bork P."/>
            <person name="Aranda M."/>
            <person name="Bao R."/>
            <person name="Beermann A."/>
            <person name="Berns N."/>
            <person name="Bolognesi R."/>
            <person name="Bonneton F."/>
            <person name="Bopp D."/>
            <person name="Brown S.J."/>
            <person name="Bucher G."/>
            <person name="Butts T."/>
            <person name="Chaumot A."/>
            <person name="Denell R.E."/>
            <person name="Ferrier D.E."/>
            <person name="Friedrich M."/>
            <person name="Gordon C.M."/>
            <person name="Jindra M."/>
            <person name="Klingler M."/>
            <person name="Lan Q."/>
            <person name="Lattorff H.M."/>
            <person name="Laudet V."/>
            <person name="von Levetsow C."/>
            <person name="Liu Z."/>
            <person name="Lutz R."/>
            <person name="Lynch J.A."/>
            <person name="da Fonseca R.N."/>
            <person name="Posnien N."/>
            <person name="Reuter R."/>
            <person name="Roth S."/>
            <person name="Savard J."/>
            <person name="Schinko J.B."/>
            <person name="Schmitt C."/>
            <person name="Schoppmeier M."/>
            <person name="Schroder R."/>
            <person name="Shippy T.D."/>
            <person name="Simonnet F."/>
            <person name="Marques-Souza H."/>
            <person name="Tautz D."/>
            <person name="Tomoyasu Y."/>
            <person name="Trauner J."/>
            <person name="Van der Zee M."/>
            <person name="Vervoort M."/>
            <person name="Wittkopp N."/>
            <person name="Wimmer E.A."/>
            <person name="Yang X."/>
            <person name="Jones A.K."/>
            <person name="Sattelle D.B."/>
            <person name="Ebert P.R."/>
            <person name="Nelson D."/>
            <person name="Scott J.G."/>
            <person name="Beeman R.W."/>
            <person name="Muthukrishnan S."/>
            <person name="Kramer K.J."/>
            <person name="Arakane Y."/>
            <person name="Beeman R.W."/>
            <person name="Zhu Q."/>
            <person name="Hogenkamp D."/>
            <person name="Dixit R."/>
            <person name="Oppert B."/>
            <person name="Jiang H."/>
            <person name="Zou Z."/>
            <person name="Marshall J."/>
            <person name="Elpidina E."/>
            <person name="Vinokurov K."/>
            <person name="Oppert C."/>
            <person name="Zou Z."/>
            <person name="Evans J."/>
            <person name="Lu Z."/>
            <person name="Zhao P."/>
            <person name="Sumathipala N."/>
            <person name="Altincicek B."/>
            <person name="Vilcinskas A."/>
            <person name="Williams M."/>
            <person name="Hultmark D."/>
            <person name="Hetru C."/>
            <person name="Jiang H."/>
            <person name="Grimmelikhuijzen C.J."/>
            <person name="Hauser F."/>
            <person name="Cazzamali G."/>
            <person name="Williamson M."/>
            <person name="Park Y."/>
            <person name="Li B."/>
            <person name="Tanaka Y."/>
            <person name="Predel R."/>
            <person name="Neupert S."/>
            <person name="Schachtner J."/>
            <person name="Verleyen P."/>
            <person name="Raible F."/>
            <person name="Bork P."/>
            <person name="Friedrich M."/>
            <person name="Walden K.K."/>
            <person name="Robertson H.M."/>
            <person name="Angeli S."/>
            <person name="Foret S."/>
            <person name="Bucher G."/>
            <person name="Schuetz S."/>
            <person name="Maleszka R."/>
            <person name="Wimmer E.A."/>
            <person name="Beeman R.W."/>
            <person name="Lorenzen M."/>
            <person name="Tomoyasu Y."/>
            <person name="Miller S.C."/>
            <person name="Grossmann D."/>
            <person name="Bucher G."/>
        </authorList>
    </citation>
    <scope>NUCLEOTIDE SEQUENCE [LARGE SCALE GENOMIC DNA]</scope>
    <source>
        <strain evidence="1 2">Georgia GA2</strain>
    </source>
</reference>
<keyword evidence="2" id="KW-1185">Reference proteome</keyword>
<organism evidence="1 2">
    <name type="scientific">Tribolium castaneum</name>
    <name type="common">Red flour beetle</name>
    <dbReference type="NCBI Taxonomy" id="7070"/>
    <lineage>
        <taxon>Eukaryota</taxon>
        <taxon>Metazoa</taxon>
        <taxon>Ecdysozoa</taxon>
        <taxon>Arthropoda</taxon>
        <taxon>Hexapoda</taxon>
        <taxon>Insecta</taxon>
        <taxon>Pterygota</taxon>
        <taxon>Neoptera</taxon>
        <taxon>Endopterygota</taxon>
        <taxon>Coleoptera</taxon>
        <taxon>Polyphaga</taxon>
        <taxon>Cucujiformia</taxon>
        <taxon>Tenebrionidae</taxon>
        <taxon>Tenebrionidae incertae sedis</taxon>
        <taxon>Tribolium</taxon>
    </lineage>
</organism>
<name>D2A2M3_TRICA</name>
<sequence length="75" mass="8117">MADVTLHEANTLVAGRGEASLEPDVHTARVSPSLAGIEPTTFGLEVQRAILCATGTLHKALRRRFKLNEHKQPTS</sequence>
<dbReference type="Proteomes" id="UP000007266">
    <property type="component" value="Linkage group 4"/>
</dbReference>
<dbReference type="AlphaFoldDB" id="D2A2M3"/>
<gene>
    <name evidence="1" type="primary">GLEAN_07881</name>
    <name evidence="1" type="ORF">TcasGA2_TC007881</name>
</gene>